<evidence type="ECO:0000256" key="5">
    <source>
        <dbReference type="ARBA" id="ARBA00022741"/>
    </source>
</evidence>
<dbReference type="PRINTS" id="PR00449">
    <property type="entry name" value="RASTRNSFRMNG"/>
</dbReference>
<comment type="subcellular location">
    <subcellularLocation>
        <location evidence="1">Cell membrane</location>
        <topology evidence="1">Lipid-anchor</topology>
    </subcellularLocation>
</comment>
<dbReference type="SMART" id="SM00174">
    <property type="entry name" value="RHO"/>
    <property type="match status" value="1"/>
</dbReference>
<dbReference type="PROSITE" id="PS51420">
    <property type="entry name" value="RHO"/>
    <property type="match status" value="1"/>
</dbReference>
<dbReference type="InterPro" id="IPR001806">
    <property type="entry name" value="Small_GTPase"/>
</dbReference>
<dbReference type="GO" id="GO:0007165">
    <property type="term" value="P:signal transduction"/>
    <property type="evidence" value="ECO:0007669"/>
    <property type="project" value="InterPro"/>
</dbReference>
<dbReference type="Proteomes" id="UP001146793">
    <property type="component" value="Unassembled WGS sequence"/>
</dbReference>
<keyword evidence="4" id="KW-0488">Methylation</keyword>
<keyword evidence="9" id="KW-0636">Prenylation</keyword>
<keyword evidence="14" id="KW-1185">Reference proteome</keyword>
<dbReference type="CDD" id="cd00876">
    <property type="entry name" value="Ras"/>
    <property type="match status" value="1"/>
</dbReference>
<evidence type="ECO:0000313" key="10">
    <source>
        <dbReference type="EMBL" id="KAJ3425509.1"/>
    </source>
</evidence>
<dbReference type="InterPro" id="IPR027417">
    <property type="entry name" value="P-loop_NTPase"/>
</dbReference>
<dbReference type="FunFam" id="3.40.50.300:FF:000080">
    <property type="entry name" value="Ras-like GTPase Ras1"/>
    <property type="match status" value="1"/>
</dbReference>
<dbReference type="SMART" id="SM00173">
    <property type="entry name" value="RAS"/>
    <property type="match status" value="1"/>
</dbReference>
<keyword evidence="5" id="KW-0547">Nucleotide-binding</keyword>
<dbReference type="NCBIfam" id="TIGR00231">
    <property type="entry name" value="small_GTP"/>
    <property type="match status" value="1"/>
</dbReference>
<evidence type="ECO:0000256" key="2">
    <source>
        <dbReference type="ARBA" id="ARBA00008344"/>
    </source>
</evidence>
<keyword evidence="8" id="KW-0449">Lipoprotein</keyword>
<dbReference type="EMBL" id="JANTQA010000063">
    <property type="protein sequence ID" value="KAJ3427418.1"/>
    <property type="molecule type" value="Genomic_DNA"/>
</dbReference>
<protein>
    <submittedName>
        <fullName evidence="10">Ras-like protein rasd</fullName>
    </submittedName>
</protein>
<evidence type="ECO:0000256" key="3">
    <source>
        <dbReference type="ARBA" id="ARBA00022475"/>
    </source>
</evidence>
<evidence type="ECO:0000256" key="9">
    <source>
        <dbReference type="ARBA" id="ARBA00023289"/>
    </source>
</evidence>
<dbReference type="PANTHER" id="PTHR24070">
    <property type="entry name" value="RAS, DI-RAS, AND RHEB FAMILY MEMBERS OF SMALL GTPASE SUPERFAMILY"/>
    <property type="match status" value="1"/>
</dbReference>
<dbReference type="SMART" id="SM00176">
    <property type="entry name" value="RAN"/>
    <property type="match status" value="1"/>
</dbReference>
<dbReference type="InterPro" id="IPR020849">
    <property type="entry name" value="Small_GTPase_Ras-type"/>
</dbReference>
<comment type="caution">
    <text evidence="10">The sequence shown here is derived from an EMBL/GenBank/DDBJ whole genome shotgun (WGS) entry which is preliminary data.</text>
</comment>
<name>A0AAV7YA60_9EUKA</name>
<sequence>MSETISYKIVVVGGGGVGKSAITIQFLQNHFITEYDPTIEESYRKQVTVDGETILLDILDTAGQEEYSAMREQYLRTGQGFLLVYSVTSRTSFEETLEFRDLILQAKNAVQYPICLVANKIDLVDERVINDKEGKSMAEDFSAPYIETSAKTGENIEKAFFALVRVVREAIEKNLLTDGKSKRPKGKRKCTIL</sequence>
<evidence type="ECO:0000256" key="6">
    <source>
        <dbReference type="ARBA" id="ARBA00023134"/>
    </source>
</evidence>
<reference evidence="10" key="2">
    <citation type="submission" date="2022-08" db="EMBL/GenBank/DDBJ databases">
        <title>Novel sulphate-reducing endosymbionts in the free-living metamonad Anaeramoeba.</title>
        <authorList>
            <person name="Jerlstrom-Hultqvist J."/>
            <person name="Cepicka I."/>
            <person name="Gallot-Lavallee L."/>
            <person name="Salas-Leiva D."/>
            <person name="Curtis B.A."/>
            <person name="Zahonova K."/>
            <person name="Pipaliya S."/>
            <person name="Dacks J."/>
            <person name="Roger A.J."/>
        </authorList>
    </citation>
    <scope>NUCLEOTIDE SEQUENCE</scope>
    <source>
        <strain evidence="10">Busselton2</strain>
    </source>
</reference>
<evidence type="ECO:0000256" key="4">
    <source>
        <dbReference type="ARBA" id="ARBA00022481"/>
    </source>
</evidence>
<evidence type="ECO:0000313" key="12">
    <source>
        <dbReference type="EMBL" id="KAJ6245398.1"/>
    </source>
</evidence>
<dbReference type="PROSITE" id="PS51419">
    <property type="entry name" value="RAB"/>
    <property type="match status" value="1"/>
</dbReference>
<keyword evidence="3" id="KW-1003">Cell membrane</keyword>
<dbReference type="Gene3D" id="3.40.50.300">
    <property type="entry name" value="P-loop containing nucleotide triphosphate hydrolases"/>
    <property type="match status" value="1"/>
</dbReference>
<gene>
    <name evidence="11" type="ORF">M0812_27003</name>
    <name evidence="10" type="ORF">M0812_27954</name>
    <name evidence="12" type="ORF">M0813_20351</name>
</gene>
<dbReference type="InterPro" id="IPR005225">
    <property type="entry name" value="Small_GTP-bd"/>
</dbReference>
<reference evidence="12" key="1">
    <citation type="submission" date="2022-08" db="EMBL/GenBank/DDBJ databases">
        <title>Novel sulfate-reducing endosymbionts in the free-living metamonad Anaeramoeba.</title>
        <authorList>
            <person name="Jerlstrom-Hultqvist J."/>
            <person name="Cepicka I."/>
            <person name="Gallot-Lavallee L."/>
            <person name="Salas-Leiva D."/>
            <person name="Curtis B.A."/>
            <person name="Zahonova K."/>
            <person name="Pipaliya S."/>
            <person name="Dacks J."/>
            <person name="Roger A.J."/>
        </authorList>
    </citation>
    <scope>NUCLEOTIDE SEQUENCE</scope>
    <source>
        <strain evidence="12">Schooner1</strain>
    </source>
</reference>
<dbReference type="EMBL" id="JANTQA010000070">
    <property type="protein sequence ID" value="KAJ3425509.1"/>
    <property type="molecule type" value="Genomic_DNA"/>
</dbReference>
<dbReference type="GO" id="GO:0005525">
    <property type="term" value="F:GTP binding"/>
    <property type="evidence" value="ECO:0007669"/>
    <property type="project" value="UniProtKB-KW"/>
</dbReference>
<evidence type="ECO:0000256" key="1">
    <source>
        <dbReference type="ARBA" id="ARBA00004193"/>
    </source>
</evidence>
<comment type="similarity">
    <text evidence="2">Belongs to the small GTPase superfamily. Ras family.</text>
</comment>
<dbReference type="EMBL" id="JAOAOG010000145">
    <property type="protein sequence ID" value="KAJ6245398.1"/>
    <property type="molecule type" value="Genomic_DNA"/>
</dbReference>
<evidence type="ECO:0000256" key="7">
    <source>
        <dbReference type="ARBA" id="ARBA00023136"/>
    </source>
</evidence>
<dbReference type="GO" id="GO:0003924">
    <property type="term" value="F:GTPase activity"/>
    <property type="evidence" value="ECO:0007669"/>
    <property type="project" value="InterPro"/>
</dbReference>
<dbReference type="AlphaFoldDB" id="A0AAV7YA60"/>
<proteinExistence type="inferred from homology"/>
<dbReference type="SUPFAM" id="SSF52540">
    <property type="entry name" value="P-loop containing nucleoside triphosphate hydrolases"/>
    <property type="match status" value="1"/>
</dbReference>
<keyword evidence="7" id="KW-0472">Membrane</keyword>
<dbReference type="SMART" id="SM00175">
    <property type="entry name" value="RAB"/>
    <property type="match status" value="1"/>
</dbReference>
<dbReference type="Pfam" id="PF00071">
    <property type="entry name" value="Ras"/>
    <property type="match status" value="1"/>
</dbReference>
<dbReference type="GO" id="GO:0005886">
    <property type="term" value="C:plasma membrane"/>
    <property type="evidence" value="ECO:0007669"/>
    <property type="project" value="UniProtKB-SubCell"/>
</dbReference>
<dbReference type="PROSITE" id="PS51421">
    <property type="entry name" value="RAS"/>
    <property type="match status" value="1"/>
</dbReference>
<accession>A0AAV7YA60</accession>
<evidence type="ECO:0000256" key="8">
    <source>
        <dbReference type="ARBA" id="ARBA00023288"/>
    </source>
</evidence>
<evidence type="ECO:0000313" key="14">
    <source>
        <dbReference type="Proteomes" id="UP001150062"/>
    </source>
</evidence>
<keyword evidence="6" id="KW-0342">GTP-binding</keyword>
<organism evidence="10 13">
    <name type="scientific">Anaeramoeba flamelloides</name>
    <dbReference type="NCBI Taxonomy" id="1746091"/>
    <lineage>
        <taxon>Eukaryota</taxon>
        <taxon>Metamonada</taxon>
        <taxon>Anaeramoebidae</taxon>
        <taxon>Anaeramoeba</taxon>
    </lineage>
</organism>
<evidence type="ECO:0000313" key="13">
    <source>
        <dbReference type="Proteomes" id="UP001146793"/>
    </source>
</evidence>
<evidence type="ECO:0000313" key="11">
    <source>
        <dbReference type="EMBL" id="KAJ3427418.1"/>
    </source>
</evidence>
<dbReference type="Proteomes" id="UP001150062">
    <property type="component" value="Unassembled WGS sequence"/>
</dbReference>